<evidence type="ECO:0000256" key="1">
    <source>
        <dbReference type="SAM" id="Phobius"/>
    </source>
</evidence>
<evidence type="ECO:0000313" key="2">
    <source>
        <dbReference type="EMBL" id="SHM64786.1"/>
    </source>
</evidence>
<feature type="transmembrane region" description="Helical" evidence="1">
    <location>
        <begin position="214"/>
        <end position="234"/>
    </location>
</feature>
<dbReference type="Proteomes" id="UP000184513">
    <property type="component" value="Unassembled WGS sequence"/>
</dbReference>
<feature type="transmembrane region" description="Helical" evidence="1">
    <location>
        <begin position="45"/>
        <end position="63"/>
    </location>
</feature>
<evidence type="ECO:0008006" key="4">
    <source>
        <dbReference type="Google" id="ProtNLM"/>
    </source>
</evidence>
<accession>A0A1M7KHI2</accession>
<feature type="transmembrane region" description="Helical" evidence="1">
    <location>
        <begin position="240"/>
        <end position="259"/>
    </location>
</feature>
<name>A0A1M7KHI2_9BACT</name>
<gene>
    <name evidence="2" type="ORF">SAMN04488057_102469</name>
</gene>
<dbReference type="AlphaFoldDB" id="A0A1M7KHI2"/>
<keyword evidence="3" id="KW-1185">Reference proteome</keyword>
<keyword evidence="1" id="KW-0472">Membrane</keyword>
<feature type="transmembrane region" description="Helical" evidence="1">
    <location>
        <begin position="108"/>
        <end position="129"/>
    </location>
</feature>
<feature type="transmembrane region" description="Helical" evidence="1">
    <location>
        <begin position="141"/>
        <end position="159"/>
    </location>
</feature>
<feature type="transmembrane region" description="Helical" evidence="1">
    <location>
        <begin position="171"/>
        <end position="194"/>
    </location>
</feature>
<proteinExistence type="predicted"/>
<feature type="transmembrane region" description="Helical" evidence="1">
    <location>
        <begin position="84"/>
        <end position="102"/>
    </location>
</feature>
<dbReference type="EMBL" id="FRCY01000002">
    <property type="protein sequence ID" value="SHM64786.1"/>
    <property type="molecule type" value="Genomic_DNA"/>
</dbReference>
<feature type="transmembrane region" description="Helical" evidence="1">
    <location>
        <begin position="12"/>
        <end position="33"/>
    </location>
</feature>
<reference evidence="2 3" key="1">
    <citation type="submission" date="2016-11" db="EMBL/GenBank/DDBJ databases">
        <authorList>
            <person name="Jaros S."/>
            <person name="Januszkiewicz K."/>
            <person name="Wedrychowicz H."/>
        </authorList>
    </citation>
    <scope>NUCLEOTIDE SEQUENCE [LARGE SCALE GENOMIC DNA]</scope>
    <source>
        <strain evidence="2 3">CGMCC 1.6102</strain>
    </source>
</reference>
<keyword evidence="1" id="KW-0812">Transmembrane</keyword>
<keyword evidence="1" id="KW-1133">Transmembrane helix</keyword>
<sequence length="284" mass="32468">MNLFQRIFVKFFDIFNLLSLDVVAGACAGLFFFADMMRLELSASIYLLLGMAVWSIYTFDHLLDARKIPQKALSRRHRYHQKHFRKLSLMTLLVVILGWGFALKWLSWNGLMVGGLLLSGIILVVIIGLRYAPARLSVLKEASIAFLYVGGIALVPIWQQDFGFGSYAWLFYLPGYFILAWYNLVFLSYLDAALDKAQGHQSIMTVLGKKKTRLLLWGLTALALIYMLVLFFALPSFYHRYTLIWGIMVLVHAISFMEHPANIAQARKRLELSFSLPFLLILLG</sequence>
<evidence type="ECO:0000313" key="3">
    <source>
        <dbReference type="Proteomes" id="UP000184513"/>
    </source>
</evidence>
<dbReference type="STRING" id="388280.SAMN04488057_102469"/>
<dbReference type="RefSeq" id="WP_143155911.1">
    <property type="nucleotide sequence ID" value="NZ_FRCY01000002.1"/>
</dbReference>
<dbReference type="OrthoDB" id="976812at2"/>
<organism evidence="2 3">
    <name type="scientific">Cyclobacterium lianum</name>
    <dbReference type="NCBI Taxonomy" id="388280"/>
    <lineage>
        <taxon>Bacteria</taxon>
        <taxon>Pseudomonadati</taxon>
        <taxon>Bacteroidota</taxon>
        <taxon>Cytophagia</taxon>
        <taxon>Cytophagales</taxon>
        <taxon>Cyclobacteriaceae</taxon>
        <taxon>Cyclobacterium</taxon>
    </lineage>
</organism>
<protein>
    <recommendedName>
        <fullName evidence="4">UbiA prenyltransferase family protein</fullName>
    </recommendedName>
</protein>